<accession>A0A4R1GNQ8</accession>
<dbReference type="Gene3D" id="6.10.250.3370">
    <property type="match status" value="1"/>
</dbReference>
<organism evidence="4 5">
    <name type="scientific">Marinobacterium mangrovicola</name>
    <dbReference type="NCBI Taxonomy" id="1476959"/>
    <lineage>
        <taxon>Bacteria</taxon>
        <taxon>Pseudomonadati</taxon>
        <taxon>Pseudomonadota</taxon>
        <taxon>Gammaproteobacteria</taxon>
        <taxon>Oceanospirillales</taxon>
        <taxon>Oceanospirillaceae</taxon>
        <taxon>Marinobacterium</taxon>
    </lineage>
</organism>
<evidence type="ECO:0000313" key="5">
    <source>
        <dbReference type="Proteomes" id="UP000294546"/>
    </source>
</evidence>
<dbReference type="GO" id="GO:0016881">
    <property type="term" value="F:acid-amino acid ligase activity"/>
    <property type="evidence" value="ECO:0007669"/>
    <property type="project" value="UniProtKB-ARBA"/>
</dbReference>
<sequence length="594" mass="67428">MTGSISLEPRLFTVPEASLMSEGRVIRQLIEALLFEGAVAFSGDVPDNTGELNFRIGELDLVCRGRRGAFGRLRVQENSLRRVDADGWRCQVGLGDLVAALNVDAAIRKRLHAELEQTVRLCDWNARRLPRPLSRRQLSFEALEGLLDEGHPYHPCFKARTGFSVEDHRRYGPEAGETFVLHWLAIDRRSLASSLPVEEESFWRRELGDPCWNTLQARILQRGGSPERYGLMPIHPWQWQALQREGLGTPIRSGEILYLGEAGEQYRATQSIRTLINAEDPGKAHIKLPLNLVNTSSLRTLEPHSVCTAPVLSAWLKKVVDSDPFFTDIAPLILLQEYAGLLFKGAGKHLEGQLGAIWRENLNTSLEPGEQAVPFTALFAIELDRRPFIDDWIQRFGLQAWLTRLLECTVLPIWHLLVAQGIALEAHAQNLIIVHRDGWPTRLAVRDFHESVEYVEGFLAQPDLCPDFRALDPVYLDDTPDRFFWMQEVEALRELYMDTLYIYNLAELSHLLEQDYGLPEARFWQQVHDLLERYSAGGHCDPERTALLGCTSPVIQTESLLRRKLCTSITTECRHPIPNPFHPLSKNEAAACFT</sequence>
<proteinExistence type="predicted"/>
<evidence type="ECO:0000256" key="1">
    <source>
        <dbReference type="ARBA" id="ARBA00004924"/>
    </source>
</evidence>
<dbReference type="Gene3D" id="1.10.510.40">
    <property type="match status" value="1"/>
</dbReference>
<name>A0A4R1GNQ8_9GAMM</name>
<protein>
    <submittedName>
        <fullName evidence="4">Siderophore synthetase component</fullName>
    </submittedName>
</protein>
<comment type="pathway">
    <text evidence="1">Siderophore biosynthesis.</text>
</comment>
<feature type="domain" description="Aerobactin siderophore biosynthesis IucA/IucC-like C-terminal" evidence="3">
    <location>
        <begin position="399"/>
        <end position="565"/>
    </location>
</feature>
<dbReference type="InterPro" id="IPR022770">
    <property type="entry name" value="IucA/IucC-like_C"/>
</dbReference>
<keyword evidence="5" id="KW-1185">Reference proteome</keyword>
<dbReference type="GO" id="GO:0019290">
    <property type="term" value="P:siderophore biosynthetic process"/>
    <property type="evidence" value="ECO:0007669"/>
    <property type="project" value="InterPro"/>
</dbReference>
<dbReference type="RefSeq" id="WP_207894730.1">
    <property type="nucleotide sequence ID" value="NZ_SMFU01000007.1"/>
</dbReference>
<evidence type="ECO:0000313" key="4">
    <source>
        <dbReference type="EMBL" id="TCK08890.1"/>
    </source>
</evidence>
<dbReference type="EMBL" id="SMFU01000007">
    <property type="protein sequence ID" value="TCK08890.1"/>
    <property type="molecule type" value="Genomic_DNA"/>
</dbReference>
<dbReference type="InterPro" id="IPR007310">
    <property type="entry name" value="Aerobactin_biosyn_IucA/IucC_N"/>
</dbReference>
<dbReference type="InterPro" id="IPR037455">
    <property type="entry name" value="LucA/IucC-like"/>
</dbReference>
<dbReference type="AlphaFoldDB" id="A0A4R1GNQ8"/>
<comment type="caution">
    <text evidence="4">The sequence shown here is derived from an EMBL/GenBank/DDBJ whole genome shotgun (WGS) entry which is preliminary data.</text>
</comment>
<dbReference type="PANTHER" id="PTHR34384">
    <property type="entry name" value="L-2,3-DIAMINOPROPANOATE--CITRATE LIGASE"/>
    <property type="match status" value="1"/>
</dbReference>
<dbReference type="Pfam" id="PF04183">
    <property type="entry name" value="IucA_IucC"/>
    <property type="match status" value="1"/>
</dbReference>
<feature type="domain" description="Aerobactin siderophore biosynthesis IucA/IucC N-terminal" evidence="2">
    <location>
        <begin position="140"/>
        <end position="380"/>
    </location>
</feature>
<dbReference type="PANTHER" id="PTHR34384:SF6">
    <property type="entry name" value="STAPHYLOFERRIN B SYNTHASE"/>
    <property type="match status" value="1"/>
</dbReference>
<dbReference type="Proteomes" id="UP000294546">
    <property type="component" value="Unassembled WGS sequence"/>
</dbReference>
<gene>
    <name evidence="4" type="ORF">CLV83_0986</name>
</gene>
<evidence type="ECO:0000259" key="2">
    <source>
        <dbReference type="Pfam" id="PF04183"/>
    </source>
</evidence>
<reference evidence="4 5" key="1">
    <citation type="submission" date="2019-03" db="EMBL/GenBank/DDBJ databases">
        <title>Genomic Encyclopedia of Archaeal and Bacterial Type Strains, Phase II (KMG-II): from individual species to whole genera.</title>
        <authorList>
            <person name="Goeker M."/>
        </authorList>
    </citation>
    <scope>NUCLEOTIDE SEQUENCE [LARGE SCALE GENOMIC DNA]</scope>
    <source>
        <strain evidence="4 5">DSM 27697</strain>
    </source>
</reference>
<dbReference type="Pfam" id="PF06276">
    <property type="entry name" value="FhuF"/>
    <property type="match status" value="1"/>
</dbReference>
<evidence type="ECO:0000259" key="3">
    <source>
        <dbReference type="Pfam" id="PF06276"/>
    </source>
</evidence>